<feature type="region of interest" description="Disordered" evidence="5">
    <location>
        <begin position="335"/>
        <end position="354"/>
    </location>
</feature>
<name>A0ABQ9P3V0_9PEZI</name>
<evidence type="ECO:0000256" key="3">
    <source>
        <dbReference type="PROSITE-ProRule" id="PRU00169"/>
    </source>
</evidence>
<proteinExistence type="predicted"/>
<feature type="compositionally biased region" description="Basic and acidic residues" evidence="5">
    <location>
        <begin position="1352"/>
        <end position="1432"/>
    </location>
</feature>
<dbReference type="InterPro" id="IPR000014">
    <property type="entry name" value="PAS"/>
</dbReference>
<feature type="compositionally biased region" description="Polar residues" evidence="5">
    <location>
        <begin position="1249"/>
        <end position="1261"/>
    </location>
</feature>
<dbReference type="PROSITE" id="PS50110">
    <property type="entry name" value="RESPONSE_REGULATORY"/>
    <property type="match status" value="1"/>
</dbReference>
<dbReference type="Gene3D" id="3.30.565.10">
    <property type="entry name" value="Histidine kinase-like ATPase, C-terminal domain"/>
    <property type="match status" value="1"/>
</dbReference>
<dbReference type="SMART" id="SM00388">
    <property type="entry name" value="HisKA"/>
    <property type="match status" value="1"/>
</dbReference>
<dbReference type="Gene3D" id="1.10.287.130">
    <property type="match status" value="1"/>
</dbReference>
<dbReference type="InterPro" id="IPR005467">
    <property type="entry name" value="His_kinase_dom"/>
</dbReference>
<dbReference type="NCBIfam" id="TIGR00229">
    <property type="entry name" value="sensory_box"/>
    <property type="match status" value="1"/>
</dbReference>
<dbReference type="SMART" id="SM00086">
    <property type="entry name" value="PAC"/>
    <property type="match status" value="2"/>
</dbReference>
<dbReference type="PANTHER" id="PTHR45339:SF1">
    <property type="entry name" value="HYBRID SIGNAL TRANSDUCTION HISTIDINE KINASE J"/>
    <property type="match status" value="1"/>
</dbReference>
<feature type="compositionally biased region" description="Low complexity" evidence="5">
    <location>
        <begin position="300"/>
        <end position="323"/>
    </location>
</feature>
<dbReference type="Pfam" id="PF00512">
    <property type="entry name" value="HisKA"/>
    <property type="match status" value="1"/>
</dbReference>
<dbReference type="CDD" id="cd00082">
    <property type="entry name" value="HisKA"/>
    <property type="match status" value="1"/>
</dbReference>
<dbReference type="PRINTS" id="PR00344">
    <property type="entry name" value="BCTRLSENSOR"/>
</dbReference>
<feature type="domain" description="Histidine kinase" evidence="6">
    <location>
        <begin position="792"/>
        <end position="1015"/>
    </location>
</feature>
<dbReference type="SUPFAM" id="SSF47384">
    <property type="entry name" value="Homodimeric domain of signal transducing histidine kinase"/>
    <property type="match status" value="1"/>
</dbReference>
<dbReference type="InterPro" id="IPR036890">
    <property type="entry name" value="HATPase_C_sf"/>
</dbReference>
<dbReference type="Pfam" id="PF02518">
    <property type="entry name" value="HATPase_c"/>
    <property type="match status" value="1"/>
</dbReference>
<feature type="compositionally biased region" description="Polar residues" evidence="5">
    <location>
        <begin position="49"/>
        <end position="60"/>
    </location>
</feature>
<accession>A0ABQ9P3V0</accession>
<feature type="domain" description="PAC" evidence="8">
    <location>
        <begin position="574"/>
        <end position="626"/>
    </location>
</feature>
<dbReference type="Pfam" id="PF13426">
    <property type="entry name" value="PAS_9"/>
    <property type="match status" value="1"/>
</dbReference>
<protein>
    <recommendedName>
        <fullName evidence="11">Histidine kinase</fullName>
    </recommendedName>
</protein>
<feature type="compositionally biased region" description="Low complexity" evidence="5">
    <location>
        <begin position="203"/>
        <end position="214"/>
    </location>
</feature>
<dbReference type="Pfam" id="PF08447">
    <property type="entry name" value="PAS_3"/>
    <property type="match status" value="1"/>
</dbReference>
<keyword evidence="4" id="KW-0175">Coiled coil</keyword>
<dbReference type="SUPFAM" id="SSF55785">
    <property type="entry name" value="PYP-like sensor domain (PAS domain)"/>
    <property type="match status" value="1"/>
</dbReference>
<dbReference type="InterPro" id="IPR035965">
    <property type="entry name" value="PAS-like_dom_sf"/>
</dbReference>
<evidence type="ECO:0000256" key="2">
    <source>
        <dbReference type="ARBA" id="ARBA00023012"/>
    </source>
</evidence>
<sequence>MRPLAQPPAGSGSSLSHHDDLASLHTPSPAYTSDVSEEDGYFSVRSKGNRSPTSVRSQHLSVKMPPSPTTIAIALTALEYLPMPLLVLSSQKTVVLANEAIGRLLGLELNVLAEDEDKGPTAVLSVSDLLCGYSMSQLGIDVLQNGSPIWVNWDDFLDSILEQINQSAESPLSNNVERPRDHSGGSTPTITPQGQRPPHNPRRQSLPRLSSSNLAKTTVHDVKVDVLISPQSDSLFRPVPAADKATLLPEPIAASMIVSTWTLEGKQFFTLTFTSATPHATANPQPSSRTVLRTSTSFHRSPGSADSSSSSSGRRSGISSAPSTSGALAVTSPLLEPAPRLPHGPASRTEAASAPSIFHKASRMKDAVLNSMNMPSYAMWKDRSFGIPNKAFLRLMPENEGYTFSSTNQHEFLAQYTFYTEDFQRLMDVDELPIIELCRTQKRVEGKRVGMRHPKTDARLTYEVSGEPVLDEATGEFLGGIVVMKDVTEYTKRIAAQIEENERQFEYIANLIPIMVWTTTPSGEHDWFSQRWYDYTGLTEEKSLGQGWQLPFHPEDMPATGARWNHSLQTGDEYITEYRCQRHDGEWRWMLGRAVPFLDEDGKIVKWFGTCSDIHDLVVARDEAKQVREQLQRVVEHAQTTLWAVDKELKLIVLEGSLMWQSSDEDISKKSIGHNVYDVFGQHQGAEYMHPLRKAIEAILERKASDEIVEMHIDGNGRHYRTRIVPLLRNSRNGGVEGEPYIDGVIGISMDVTELHKKEEEVQEQERENAKLTANAVAAKAASKMKSQFLANMSHEIRTPIAGVIGMSELLLDMPLDQEARDCAENIQRSANGLLTVINDILDLSKVESGRLDVEEVQFSLSVVIRDVNKMMSFAAERKGLIYESSIQPEIERDIKVMGDPGRLRQILTNLLTNSIKFTSEGSVKLSASIIGVTADTVKVNFEVEDTGIGIEEEVRKRLFKPFSQADSSTARRFGGTGLGLTISKNLVELMRGKIDLESNLGTGTKATFWIPFNKAQYNDQGSPTLLDLSSIPDRLQSDVSVSYGSSDEHGHGRVTPPQTPTGYNGGARHARGHSGSLPPGTPSITNSLPDHVMNLTEEERGKIHVLVVEDNQINQQIALKTIKKLGFSVSAVWNGKEVLDYLLANPSADRPKPDIILMDVQMPIMDGYLATHTIRTQEPFKDSASIRSTPIIAMTASAIQGDREKCQEAGMDDYLAKPVKGKHLEKMLVKWAIQGKINQIEEEEKKQSSPNPEPQAQQPNGALIQHEESIETGASDPFDDSGPRRTISASNSSSTVTSTPLTTNAVGRPGPGPLQEPQPSRSSLRADRSAELSAALGRLDYTNRAALSKSAESDAERVLRRVNDEEKASSLRDDRLMASGEDPRSARTGTERERDRSEKKEREGGPSHMLTRENMMRFGVEQDKEAGDRRAGGSSGKGSAGTRTAPYVRGSSVGNGPVEGEK</sequence>
<dbReference type="InterPro" id="IPR001789">
    <property type="entry name" value="Sig_transdc_resp-reg_receiver"/>
</dbReference>
<evidence type="ECO:0000259" key="6">
    <source>
        <dbReference type="PROSITE" id="PS50109"/>
    </source>
</evidence>
<dbReference type="PANTHER" id="PTHR45339">
    <property type="entry name" value="HYBRID SIGNAL TRANSDUCTION HISTIDINE KINASE J"/>
    <property type="match status" value="1"/>
</dbReference>
<dbReference type="Pfam" id="PF00072">
    <property type="entry name" value="Response_reg"/>
    <property type="match status" value="1"/>
</dbReference>
<dbReference type="InterPro" id="IPR003661">
    <property type="entry name" value="HisK_dim/P_dom"/>
</dbReference>
<dbReference type="SMART" id="SM00387">
    <property type="entry name" value="HATPase_c"/>
    <property type="match status" value="1"/>
</dbReference>
<dbReference type="Gene3D" id="3.40.50.2300">
    <property type="match status" value="1"/>
</dbReference>
<feature type="region of interest" description="Disordered" evidence="5">
    <location>
        <begin position="1273"/>
        <end position="1330"/>
    </location>
</feature>
<keyword evidence="2" id="KW-0902">Two-component regulatory system</keyword>
<reference evidence="9" key="1">
    <citation type="submission" date="2022-10" db="EMBL/GenBank/DDBJ databases">
        <title>Culturing micro-colonial fungi from biological soil crusts in the Mojave desert and describing Neophaeococcomyces mojavensis, and introducing the new genera and species Taxawa tesnikishii.</title>
        <authorList>
            <person name="Kurbessoian T."/>
            <person name="Stajich J.E."/>
        </authorList>
    </citation>
    <scope>NUCLEOTIDE SEQUENCE</scope>
    <source>
        <strain evidence="9">TK_1</strain>
    </source>
</reference>
<feature type="region of interest" description="Disordered" evidence="5">
    <location>
        <begin position="1243"/>
        <end position="1262"/>
    </location>
</feature>
<dbReference type="SMART" id="SM00091">
    <property type="entry name" value="PAS"/>
    <property type="match status" value="3"/>
</dbReference>
<feature type="region of interest" description="Disordered" evidence="5">
    <location>
        <begin position="1041"/>
        <end position="1089"/>
    </location>
</feature>
<dbReference type="InterPro" id="IPR004358">
    <property type="entry name" value="Sig_transdc_His_kin-like_C"/>
</dbReference>
<feature type="region of interest" description="Disordered" evidence="5">
    <location>
        <begin position="168"/>
        <end position="214"/>
    </location>
</feature>
<feature type="compositionally biased region" description="Polar residues" evidence="5">
    <location>
        <begin position="277"/>
        <end position="299"/>
    </location>
</feature>
<dbReference type="SUPFAM" id="SSF55874">
    <property type="entry name" value="ATPase domain of HSP90 chaperone/DNA topoisomerase II/histidine kinase"/>
    <property type="match status" value="1"/>
</dbReference>
<dbReference type="CDD" id="cd00130">
    <property type="entry name" value="PAS"/>
    <property type="match status" value="1"/>
</dbReference>
<evidence type="ECO:0000313" key="10">
    <source>
        <dbReference type="Proteomes" id="UP001172684"/>
    </source>
</evidence>
<gene>
    <name evidence="9" type="ORF">H2201_000883</name>
</gene>
<evidence type="ECO:0000256" key="1">
    <source>
        <dbReference type="ARBA" id="ARBA00022553"/>
    </source>
</evidence>
<dbReference type="Proteomes" id="UP001172684">
    <property type="component" value="Unassembled WGS sequence"/>
</dbReference>
<feature type="compositionally biased region" description="Low complexity" evidence="5">
    <location>
        <begin position="1287"/>
        <end position="1304"/>
    </location>
</feature>
<organism evidence="9 10">
    <name type="scientific">Coniosporium apollinis</name>
    <dbReference type="NCBI Taxonomy" id="61459"/>
    <lineage>
        <taxon>Eukaryota</taxon>
        <taxon>Fungi</taxon>
        <taxon>Dikarya</taxon>
        <taxon>Ascomycota</taxon>
        <taxon>Pezizomycotina</taxon>
        <taxon>Dothideomycetes</taxon>
        <taxon>Dothideomycetes incertae sedis</taxon>
        <taxon>Coniosporium</taxon>
    </lineage>
</organism>
<feature type="region of interest" description="Disordered" evidence="5">
    <location>
        <begin position="1"/>
        <end position="62"/>
    </location>
</feature>
<keyword evidence="10" id="KW-1185">Reference proteome</keyword>
<dbReference type="InterPro" id="IPR036097">
    <property type="entry name" value="HisK_dim/P_sf"/>
</dbReference>
<dbReference type="InterPro" id="IPR000700">
    <property type="entry name" value="PAS-assoc_C"/>
</dbReference>
<dbReference type="CDD" id="cd16922">
    <property type="entry name" value="HATPase_EvgS-ArcB-TorS-like"/>
    <property type="match status" value="1"/>
</dbReference>
<dbReference type="InterPro" id="IPR011006">
    <property type="entry name" value="CheY-like_superfamily"/>
</dbReference>
<evidence type="ECO:0000259" key="7">
    <source>
        <dbReference type="PROSITE" id="PS50110"/>
    </source>
</evidence>
<evidence type="ECO:0000256" key="4">
    <source>
        <dbReference type="SAM" id="Coils"/>
    </source>
</evidence>
<dbReference type="InterPro" id="IPR003594">
    <property type="entry name" value="HATPase_dom"/>
</dbReference>
<dbReference type="PROSITE" id="PS50113">
    <property type="entry name" value="PAC"/>
    <property type="match status" value="1"/>
</dbReference>
<keyword evidence="1 3" id="KW-0597">Phosphoprotein</keyword>
<feature type="region of interest" description="Disordered" evidence="5">
    <location>
        <begin position="277"/>
        <end position="326"/>
    </location>
</feature>
<dbReference type="CDD" id="cd17546">
    <property type="entry name" value="REC_hyHK_CKI1_RcsC-like"/>
    <property type="match status" value="1"/>
</dbReference>
<feature type="modified residue" description="4-aspartylphosphate" evidence="3">
    <location>
        <position position="1160"/>
    </location>
</feature>
<dbReference type="PROSITE" id="PS50109">
    <property type="entry name" value="HIS_KIN"/>
    <property type="match status" value="1"/>
</dbReference>
<comment type="caution">
    <text evidence="9">The sequence shown here is derived from an EMBL/GenBank/DDBJ whole genome shotgun (WGS) entry which is preliminary data.</text>
</comment>
<dbReference type="EMBL" id="JAPDRL010000004">
    <property type="protein sequence ID" value="KAJ9669057.1"/>
    <property type="molecule type" value="Genomic_DNA"/>
</dbReference>
<dbReference type="SMART" id="SM00448">
    <property type="entry name" value="REC"/>
    <property type="match status" value="1"/>
</dbReference>
<feature type="coiled-coil region" evidence="4">
    <location>
        <begin position="748"/>
        <end position="782"/>
    </location>
</feature>
<dbReference type="InterPro" id="IPR013655">
    <property type="entry name" value="PAS_fold_3"/>
</dbReference>
<dbReference type="Gene3D" id="3.30.450.20">
    <property type="entry name" value="PAS domain"/>
    <property type="match status" value="2"/>
</dbReference>
<evidence type="ECO:0000313" key="9">
    <source>
        <dbReference type="EMBL" id="KAJ9669057.1"/>
    </source>
</evidence>
<feature type="domain" description="Response regulatory" evidence="7">
    <location>
        <begin position="1105"/>
        <end position="1233"/>
    </location>
</feature>
<evidence type="ECO:0008006" key="11">
    <source>
        <dbReference type="Google" id="ProtNLM"/>
    </source>
</evidence>
<evidence type="ECO:0000256" key="5">
    <source>
        <dbReference type="SAM" id="MobiDB-lite"/>
    </source>
</evidence>
<dbReference type="SUPFAM" id="SSF52172">
    <property type="entry name" value="CheY-like"/>
    <property type="match status" value="1"/>
</dbReference>
<evidence type="ECO:0000259" key="8">
    <source>
        <dbReference type="PROSITE" id="PS50113"/>
    </source>
</evidence>
<feature type="region of interest" description="Disordered" evidence="5">
    <location>
        <begin position="1347"/>
        <end position="1463"/>
    </location>
</feature>
<dbReference type="InterPro" id="IPR001610">
    <property type="entry name" value="PAC"/>
</dbReference>
<feature type="compositionally biased region" description="Polar residues" evidence="5">
    <location>
        <begin position="184"/>
        <end position="194"/>
    </location>
</feature>